<name>A0ABR0ENM8_ZASCE</name>
<sequence length="509" mass="55774">MAKNVQKTRTQTRAVQTAMKTALTQKQCLEAVQTLIHGGLSCIMFLRYLFTEDAFDLRQYKAGPVVPYAEYANAKLPTTAKTSEKAASVMILRRKGRRANLFLDWLEKGAFPLLEKGQLRAIRVNVHGDKNDRDKVVETYTFTFRYQEDESGVRSPAGVEVTGSEVTLATAGQVNEGLRDILKAVSKICKSLPYLPDDQVAADGFVPSQSDKLYFAHADGWSKQTITKTLGAAFYSTDVKISHLALSDPRSSSQLDKEAVIPEQLDYPTVISRLNELGLSDLEESAADGSNVEDQVTVVEDSQGKEVNPNKRTSSVTLDHELGGMAPPPASMRQMPSPFPTSQLAQKSTARKTGSRASAAELEALSLPPRPPPQDSLDTQSSHVPRMRKALQGMIASEPLTQGDTQTQAIIRPLAPTPSQTRRIATPTTVSAFDDDLDLRKSVAPYQTPLVPRLNEAKKRALEEDDVFSSSPNRAASNTPVFKRLKVLQSQHLFNANGLPSSPAPQHEY</sequence>
<dbReference type="InterPro" id="IPR036570">
    <property type="entry name" value="HORMA_dom_sf"/>
</dbReference>
<accession>A0ABR0ENM8</accession>
<comment type="subcellular location">
    <subcellularLocation>
        <location evidence="2">Chromosome</location>
    </subcellularLocation>
    <subcellularLocation>
        <location evidence="1">Nucleus</location>
    </subcellularLocation>
</comment>
<keyword evidence="4" id="KW-0539">Nucleus</keyword>
<comment type="caution">
    <text evidence="8">The sequence shown here is derived from an EMBL/GenBank/DDBJ whole genome shotgun (WGS) entry which is preliminary data.</text>
</comment>
<dbReference type="EMBL" id="JAXOVC010000004">
    <property type="protein sequence ID" value="KAK4502788.1"/>
    <property type="molecule type" value="Genomic_DNA"/>
</dbReference>
<dbReference type="PANTHER" id="PTHR48225:SF7">
    <property type="entry name" value="MEIOSIS-SPECIFIC PROTEIN HOP1"/>
    <property type="match status" value="1"/>
</dbReference>
<evidence type="ECO:0000256" key="6">
    <source>
        <dbReference type="SAM" id="MobiDB-lite"/>
    </source>
</evidence>
<evidence type="ECO:0000313" key="8">
    <source>
        <dbReference type="EMBL" id="KAK4502788.1"/>
    </source>
</evidence>
<dbReference type="Gene3D" id="3.30.900.10">
    <property type="entry name" value="HORMA domain"/>
    <property type="match status" value="1"/>
</dbReference>
<evidence type="ECO:0000256" key="1">
    <source>
        <dbReference type="ARBA" id="ARBA00004123"/>
    </source>
</evidence>
<dbReference type="SUPFAM" id="SSF56019">
    <property type="entry name" value="The spindle assembly checkpoint protein mad2"/>
    <property type="match status" value="1"/>
</dbReference>
<gene>
    <name evidence="8" type="ORF">PRZ48_006214</name>
</gene>
<feature type="domain" description="HORMA" evidence="7">
    <location>
        <begin position="26"/>
        <end position="261"/>
    </location>
</feature>
<reference evidence="8 9" key="1">
    <citation type="journal article" date="2023" name="G3 (Bethesda)">
        <title>A chromosome-level genome assembly of Zasmidium syzygii isolated from banana leaves.</title>
        <authorList>
            <person name="van Westerhoven A.C."/>
            <person name="Mehrabi R."/>
            <person name="Talebi R."/>
            <person name="Steentjes M.B.F."/>
            <person name="Corcolon B."/>
            <person name="Chong P.A."/>
            <person name="Kema G.H.J."/>
            <person name="Seidl M.F."/>
        </authorList>
    </citation>
    <scope>NUCLEOTIDE SEQUENCE [LARGE SCALE GENOMIC DNA]</scope>
    <source>
        <strain evidence="8 9">P124</strain>
    </source>
</reference>
<keyword evidence="5" id="KW-0469">Meiosis</keyword>
<evidence type="ECO:0000313" key="9">
    <source>
        <dbReference type="Proteomes" id="UP001305779"/>
    </source>
</evidence>
<dbReference type="Proteomes" id="UP001305779">
    <property type="component" value="Unassembled WGS sequence"/>
</dbReference>
<proteinExistence type="predicted"/>
<dbReference type="PANTHER" id="PTHR48225">
    <property type="entry name" value="HORMA DOMAIN-CONTAINING PROTEIN 1"/>
    <property type="match status" value="1"/>
</dbReference>
<organism evidence="8 9">
    <name type="scientific">Zasmidium cellare</name>
    <name type="common">Wine cellar mold</name>
    <name type="synonym">Racodium cellare</name>
    <dbReference type="NCBI Taxonomy" id="395010"/>
    <lineage>
        <taxon>Eukaryota</taxon>
        <taxon>Fungi</taxon>
        <taxon>Dikarya</taxon>
        <taxon>Ascomycota</taxon>
        <taxon>Pezizomycotina</taxon>
        <taxon>Dothideomycetes</taxon>
        <taxon>Dothideomycetidae</taxon>
        <taxon>Mycosphaerellales</taxon>
        <taxon>Mycosphaerellaceae</taxon>
        <taxon>Zasmidium</taxon>
    </lineage>
</organism>
<evidence type="ECO:0000256" key="2">
    <source>
        <dbReference type="ARBA" id="ARBA00004286"/>
    </source>
</evidence>
<keyword evidence="3" id="KW-0158">Chromosome</keyword>
<protein>
    <recommendedName>
        <fullName evidence="7">HORMA domain-containing protein</fullName>
    </recommendedName>
</protein>
<evidence type="ECO:0000256" key="5">
    <source>
        <dbReference type="ARBA" id="ARBA00023254"/>
    </source>
</evidence>
<keyword evidence="9" id="KW-1185">Reference proteome</keyword>
<feature type="compositionally biased region" description="Low complexity" evidence="6">
    <location>
        <begin position="355"/>
        <end position="367"/>
    </location>
</feature>
<evidence type="ECO:0000256" key="3">
    <source>
        <dbReference type="ARBA" id="ARBA00022454"/>
    </source>
</evidence>
<dbReference type="InterPro" id="IPR051294">
    <property type="entry name" value="HORMA_MeioticProgression"/>
</dbReference>
<dbReference type="PROSITE" id="PS50815">
    <property type="entry name" value="HORMA"/>
    <property type="match status" value="1"/>
</dbReference>
<dbReference type="Pfam" id="PF02301">
    <property type="entry name" value="HORMA"/>
    <property type="match status" value="1"/>
</dbReference>
<feature type="region of interest" description="Disordered" evidence="6">
    <location>
        <begin position="299"/>
        <end position="381"/>
    </location>
</feature>
<evidence type="ECO:0000259" key="7">
    <source>
        <dbReference type="PROSITE" id="PS50815"/>
    </source>
</evidence>
<evidence type="ECO:0000256" key="4">
    <source>
        <dbReference type="ARBA" id="ARBA00023242"/>
    </source>
</evidence>
<dbReference type="InterPro" id="IPR003511">
    <property type="entry name" value="HORMA_dom"/>
</dbReference>